<dbReference type="InterPro" id="IPR050367">
    <property type="entry name" value="APC_superfamily"/>
</dbReference>
<evidence type="ECO:0000313" key="7">
    <source>
        <dbReference type="EMBL" id="EQD66429.1"/>
    </source>
</evidence>
<evidence type="ECO:0000256" key="4">
    <source>
        <dbReference type="ARBA" id="ARBA00023136"/>
    </source>
</evidence>
<feature type="transmembrane region" description="Helical" evidence="5">
    <location>
        <begin position="7"/>
        <end position="35"/>
    </location>
</feature>
<feature type="non-terminal residue" evidence="7">
    <location>
        <position position="152"/>
    </location>
</feature>
<comment type="caution">
    <text evidence="7">The sequence shown here is derived from an EMBL/GenBank/DDBJ whole genome shotgun (WGS) entry which is preliminary data.</text>
</comment>
<feature type="transmembrane region" description="Helical" evidence="5">
    <location>
        <begin position="119"/>
        <end position="140"/>
    </location>
</feature>
<organism evidence="7">
    <name type="scientific">mine drainage metagenome</name>
    <dbReference type="NCBI Taxonomy" id="410659"/>
    <lineage>
        <taxon>unclassified sequences</taxon>
        <taxon>metagenomes</taxon>
        <taxon>ecological metagenomes</taxon>
    </lineage>
</organism>
<dbReference type="Gene3D" id="1.20.1740.10">
    <property type="entry name" value="Amino acid/polyamine transporter I"/>
    <property type="match status" value="1"/>
</dbReference>
<keyword evidence="4 5" id="KW-0472">Membrane</keyword>
<proteinExistence type="predicted"/>
<dbReference type="EMBL" id="AUZZ01000881">
    <property type="protein sequence ID" value="EQD66429.1"/>
    <property type="molecule type" value="Genomic_DNA"/>
</dbReference>
<evidence type="ECO:0000259" key="6">
    <source>
        <dbReference type="Pfam" id="PF00324"/>
    </source>
</evidence>
<feature type="transmembrane region" description="Helical" evidence="5">
    <location>
        <begin position="41"/>
        <end position="63"/>
    </location>
</feature>
<dbReference type="Pfam" id="PF00324">
    <property type="entry name" value="AA_permease"/>
    <property type="match status" value="1"/>
</dbReference>
<keyword evidence="2 5" id="KW-0812">Transmembrane</keyword>
<dbReference type="GO" id="GO:0016020">
    <property type="term" value="C:membrane"/>
    <property type="evidence" value="ECO:0007669"/>
    <property type="project" value="UniProtKB-SubCell"/>
</dbReference>
<dbReference type="PANTHER" id="PTHR42770">
    <property type="entry name" value="AMINO ACID TRANSPORTER-RELATED"/>
    <property type="match status" value="1"/>
</dbReference>
<comment type="subcellular location">
    <subcellularLocation>
        <location evidence="1">Membrane</location>
        <topology evidence="1">Multi-pass membrane protein</topology>
    </subcellularLocation>
</comment>
<accession>T1CIL5</accession>
<feature type="domain" description="Amino acid permease/ SLC12A" evidence="6">
    <location>
        <begin position="12"/>
        <end position="145"/>
    </location>
</feature>
<reference evidence="7" key="2">
    <citation type="journal article" date="2014" name="ISME J.">
        <title>Microbial stratification in low pH oxic and suboxic macroscopic growths along an acid mine drainage.</title>
        <authorList>
            <person name="Mendez-Garcia C."/>
            <person name="Mesa V."/>
            <person name="Sprenger R.R."/>
            <person name="Richter M."/>
            <person name="Diez M.S."/>
            <person name="Solano J."/>
            <person name="Bargiela R."/>
            <person name="Golyshina O.V."/>
            <person name="Manteca A."/>
            <person name="Ramos J.L."/>
            <person name="Gallego J.R."/>
            <person name="Llorente I."/>
            <person name="Martins Dos Santos V.A."/>
            <person name="Jensen O.N."/>
            <person name="Pelaez A.I."/>
            <person name="Sanchez J."/>
            <person name="Ferrer M."/>
        </authorList>
    </citation>
    <scope>NUCLEOTIDE SEQUENCE</scope>
</reference>
<sequence>MAQFNRVIGLFGAVMINLGAIIGAGIFVIIGMAIGKAGPSILISIVLSGLIAMLTGISFSEIAQHVTKEGGVYEYAREALSPSAGFVGGWMWTFGNIIALAAVSLSMGSYINAMLGTSIPLVYFGTAAILLFMTVNILGIKNSVKTLTGLVI</sequence>
<evidence type="ECO:0000256" key="1">
    <source>
        <dbReference type="ARBA" id="ARBA00004141"/>
    </source>
</evidence>
<feature type="transmembrane region" description="Helical" evidence="5">
    <location>
        <begin position="84"/>
        <end position="107"/>
    </location>
</feature>
<dbReference type="AlphaFoldDB" id="T1CIL5"/>
<evidence type="ECO:0000256" key="5">
    <source>
        <dbReference type="SAM" id="Phobius"/>
    </source>
</evidence>
<evidence type="ECO:0000256" key="3">
    <source>
        <dbReference type="ARBA" id="ARBA00022989"/>
    </source>
</evidence>
<dbReference type="PANTHER" id="PTHR42770:SF7">
    <property type="entry name" value="MEMBRANE PROTEIN"/>
    <property type="match status" value="1"/>
</dbReference>
<dbReference type="InterPro" id="IPR004841">
    <property type="entry name" value="AA-permease/SLC12A_dom"/>
</dbReference>
<keyword evidence="3 5" id="KW-1133">Transmembrane helix</keyword>
<evidence type="ECO:0000256" key="2">
    <source>
        <dbReference type="ARBA" id="ARBA00022692"/>
    </source>
</evidence>
<protein>
    <submittedName>
        <fullName evidence="7">Amino acid permease</fullName>
    </submittedName>
</protein>
<gene>
    <name evidence="7" type="ORF">B2A_01170</name>
</gene>
<dbReference type="GO" id="GO:0055085">
    <property type="term" value="P:transmembrane transport"/>
    <property type="evidence" value="ECO:0007669"/>
    <property type="project" value="InterPro"/>
</dbReference>
<name>T1CIL5_9ZZZZ</name>
<reference evidence="7" key="1">
    <citation type="submission" date="2013-08" db="EMBL/GenBank/DDBJ databases">
        <authorList>
            <person name="Mendez C."/>
            <person name="Richter M."/>
            <person name="Ferrer M."/>
            <person name="Sanchez J."/>
        </authorList>
    </citation>
    <scope>NUCLEOTIDE SEQUENCE</scope>
</reference>